<dbReference type="PRINTS" id="PR01036">
    <property type="entry name" value="TCRTETB"/>
</dbReference>
<evidence type="ECO:0000256" key="6">
    <source>
        <dbReference type="ARBA" id="ARBA00023136"/>
    </source>
</evidence>
<dbReference type="GO" id="GO:0005886">
    <property type="term" value="C:plasma membrane"/>
    <property type="evidence" value="ECO:0007669"/>
    <property type="project" value="UniProtKB-SubCell"/>
</dbReference>
<name>A0A4U1IJP0_9BACT</name>
<keyword evidence="4 7" id="KW-0812">Transmembrane</keyword>
<evidence type="ECO:0000256" key="7">
    <source>
        <dbReference type="SAM" id="Phobius"/>
    </source>
</evidence>
<dbReference type="SUPFAM" id="SSF103473">
    <property type="entry name" value="MFS general substrate transporter"/>
    <property type="match status" value="1"/>
</dbReference>
<dbReference type="RefSeq" id="WP_136936030.1">
    <property type="nucleotide sequence ID" value="NZ_SSMQ01000112.1"/>
</dbReference>
<dbReference type="CDD" id="cd17502">
    <property type="entry name" value="MFS_Azr1_MDR_like"/>
    <property type="match status" value="1"/>
</dbReference>
<feature type="transmembrane region" description="Helical" evidence="7">
    <location>
        <begin position="315"/>
        <end position="338"/>
    </location>
</feature>
<feature type="transmembrane region" description="Helical" evidence="7">
    <location>
        <begin position="29"/>
        <end position="53"/>
    </location>
</feature>
<feature type="transmembrane region" description="Helical" evidence="7">
    <location>
        <begin position="128"/>
        <end position="147"/>
    </location>
</feature>
<evidence type="ECO:0000256" key="3">
    <source>
        <dbReference type="ARBA" id="ARBA00022475"/>
    </source>
</evidence>
<accession>A0A4U1IJP0</accession>
<feature type="transmembrane region" description="Helical" evidence="7">
    <location>
        <begin position="182"/>
        <end position="202"/>
    </location>
</feature>
<dbReference type="FunFam" id="1.20.1720.10:FF:000004">
    <property type="entry name" value="EmrB/QacA family drug resistance transporter"/>
    <property type="match status" value="1"/>
</dbReference>
<dbReference type="PROSITE" id="PS50850">
    <property type="entry name" value="MFS"/>
    <property type="match status" value="1"/>
</dbReference>
<dbReference type="PANTHER" id="PTHR23501">
    <property type="entry name" value="MAJOR FACILITATOR SUPERFAMILY"/>
    <property type="match status" value="1"/>
</dbReference>
<sequence>MALSATTTPPMPAGERIDYASTLAPRTKALVLAGVMMALFLAALDQTIVATALPRIVGELQGMEYYAWTSTAYLLASTTMVPIYGKLSDSLGRKTVLLTGIGIFLLGSVLCGLSPSMLALVVSRGVQGLGAAAITSTAFAVPADIFAPADRPRYQGIFGAVFALASIIGPVLGGALTDGVGWRWVFFINLPLGALAVTFILAKMPRLHSGLESKVDWLGALFLIVATVPLLLTLRGDRPLAAWLAPGVLGMLGLSLVGLVLFILVERKNPHAIIPFALFRNRVFVLVTLTSMCIGAAFFAALLFISVLAVNSLGATARAAGMAMLPLTAAVVSTSVLSARFVHRTGRYKIVIVSGLVLTCVGLFLLRTLSADSTLRSIGLCVFVFGCGMGPVMPMLTLSIQNAVPFNHVGTATAGRQFFQQLGQVVGSAIFGIVLATTLAHGLVDTLGPVRAEVPAAVRPPFDAVFDVDRLRKGGVVEEGAGEVPRSAQDRFADEVHTTYDALRREPSADAEALAREEARALELGRAGDRAVRVSFARAVTRVFDGAFPLGLIALVLAIFTREIPLRKAGPRPPAVASE</sequence>
<dbReference type="InterPro" id="IPR020846">
    <property type="entry name" value="MFS_dom"/>
</dbReference>
<keyword evidence="6 7" id="KW-0472">Membrane</keyword>
<feature type="transmembrane region" description="Helical" evidence="7">
    <location>
        <begin position="539"/>
        <end position="560"/>
    </location>
</feature>
<comment type="subcellular location">
    <subcellularLocation>
        <location evidence="1">Cell membrane</location>
        <topology evidence="1">Multi-pass membrane protein</topology>
    </subcellularLocation>
</comment>
<feature type="transmembrane region" description="Helical" evidence="7">
    <location>
        <begin position="65"/>
        <end position="84"/>
    </location>
</feature>
<dbReference type="InterPro" id="IPR011701">
    <property type="entry name" value="MFS"/>
</dbReference>
<keyword evidence="5 7" id="KW-1133">Transmembrane helix</keyword>
<feature type="transmembrane region" description="Helical" evidence="7">
    <location>
        <begin position="284"/>
        <end position="309"/>
    </location>
</feature>
<dbReference type="OrthoDB" id="9807274at2"/>
<proteinExistence type="predicted"/>
<feature type="transmembrane region" description="Helical" evidence="7">
    <location>
        <begin position="375"/>
        <end position="398"/>
    </location>
</feature>
<gene>
    <name evidence="9" type="ORF">E8A74_48610</name>
</gene>
<dbReference type="InterPro" id="IPR036259">
    <property type="entry name" value="MFS_trans_sf"/>
</dbReference>
<evidence type="ECO:0000256" key="5">
    <source>
        <dbReference type="ARBA" id="ARBA00022989"/>
    </source>
</evidence>
<dbReference type="AlphaFoldDB" id="A0A4U1IJP0"/>
<evidence type="ECO:0000313" key="10">
    <source>
        <dbReference type="Proteomes" id="UP000309215"/>
    </source>
</evidence>
<keyword evidence="2" id="KW-0813">Transport</keyword>
<keyword evidence="10" id="KW-1185">Reference proteome</keyword>
<evidence type="ECO:0000256" key="2">
    <source>
        <dbReference type="ARBA" id="ARBA00022448"/>
    </source>
</evidence>
<feature type="transmembrane region" description="Helical" evidence="7">
    <location>
        <begin position="425"/>
        <end position="444"/>
    </location>
</feature>
<feature type="transmembrane region" description="Helical" evidence="7">
    <location>
        <begin position="214"/>
        <end position="234"/>
    </location>
</feature>
<feature type="transmembrane region" description="Helical" evidence="7">
    <location>
        <begin position="96"/>
        <end position="122"/>
    </location>
</feature>
<protein>
    <submittedName>
        <fullName evidence="9">MFS transporter</fullName>
    </submittedName>
</protein>
<dbReference type="Proteomes" id="UP000309215">
    <property type="component" value="Unassembled WGS sequence"/>
</dbReference>
<dbReference type="GO" id="GO:0022857">
    <property type="term" value="F:transmembrane transporter activity"/>
    <property type="evidence" value="ECO:0007669"/>
    <property type="project" value="InterPro"/>
</dbReference>
<feature type="transmembrane region" description="Helical" evidence="7">
    <location>
        <begin position="154"/>
        <end position="176"/>
    </location>
</feature>
<dbReference type="EMBL" id="SSMQ01000112">
    <property type="protein sequence ID" value="TKC94135.1"/>
    <property type="molecule type" value="Genomic_DNA"/>
</dbReference>
<dbReference type="Pfam" id="PF07690">
    <property type="entry name" value="MFS_1"/>
    <property type="match status" value="1"/>
</dbReference>
<comment type="caution">
    <text evidence="9">The sequence shown here is derived from an EMBL/GenBank/DDBJ whole genome shotgun (WGS) entry which is preliminary data.</text>
</comment>
<feature type="domain" description="Major facilitator superfamily (MFS) profile" evidence="8">
    <location>
        <begin position="31"/>
        <end position="460"/>
    </location>
</feature>
<keyword evidence="3" id="KW-1003">Cell membrane</keyword>
<evidence type="ECO:0000259" key="8">
    <source>
        <dbReference type="PROSITE" id="PS50850"/>
    </source>
</evidence>
<organism evidence="9 10">
    <name type="scientific">Polyangium fumosum</name>
    <dbReference type="NCBI Taxonomy" id="889272"/>
    <lineage>
        <taxon>Bacteria</taxon>
        <taxon>Pseudomonadati</taxon>
        <taxon>Myxococcota</taxon>
        <taxon>Polyangia</taxon>
        <taxon>Polyangiales</taxon>
        <taxon>Polyangiaceae</taxon>
        <taxon>Polyangium</taxon>
    </lineage>
</organism>
<dbReference type="PANTHER" id="PTHR23501:SF197">
    <property type="entry name" value="COMD"/>
    <property type="match status" value="1"/>
</dbReference>
<feature type="transmembrane region" description="Helical" evidence="7">
    <location>
        <begin position="350"/>
        <end position="369"/>
    </location>
</feature>
<feature type="transmembrane region" description="Helical" evidence="7">
    <location>
        <begin position="240"/>
        <end position="264"/>
    </location>
</feature>
<evidence type="ECO:0000256" key="4">
    <source>
        <dbReference type="ARBA" id="ARBA00022692"/>
    </source>
</evidence>
<dbReference type="Gene3D" id="1.20.1250.20">
    <property type="entry name" value="MFS general substrate transporter like domains"/>
    <property type="match status" value="1"/>
</dbReference>
<evidence type="ECO:0000256" key="1">
    <source>
        <dbReference type="ARBA" id="ARBA00004651"/>
    </source>
</evidence>
<reference evidence="9 10" key="1">
    <citation type="submission" date="2019-04" db="EMBL/GenBank/DDBJ databases">
        <authorList>
            <person name="Li Y."/>
            <person name="Wang J."/>
        </authorList>
    </citation>
    <scope>NUCLEOTIDE SEQUENCE [LARGE SCALE GENOMIC DNA]</scope>
    <source>
        <strain evidence="9 10">DSM 14668</strain>
    </source>
</reference>
<dbReference type="Gene3D" id="1.20.1720.10">
    <property type="entry name" value="Multidrug resistance protein D"/>
    <property type="match status" value="1"/>
</dbReference>
<evidence type="ECO:0000313" key="9">
    <source>
        <dbReference type="EMBL" id="TKC94135.1"/>
    </source>
</evidence>